<name>A0AAD7F2K3_9AGAR</name>
<comment type="caution">
    <text evidence="1">The sequence shown here is derived from an EMBL/GenBank/DDBJ whole genome shotgun (WGS) entry which is preliminary data.</text>
</comment>
<organism evidence="1 2">
    <name type="scientific">Mycena albidolilacea</name>
    <dbReference type="NCBI Taxonomy" id="1033008"/>
    <lineage>
        <taxon>Eukaryota</taxon>
        <taxon>Fungi</taxon>
        <taxon>Dikarya</taxon>
        <taxon>Basidiomycota</taxon>
        <taxon>Agaricomycotina</taxon>
        <taxon>Agaricomycetes</taxon>
        <taxon>Agaricomycetidae</taxon>
        <taxon>Agaricales</taxon>
        <taxon>Marasmiineae</taxon>
        <taxon>Mycenaceae</taxon>
        <taxon>Mycena</taxon>
    </lineage>
</organism>
<keyword evidence="2" id="KW-1185">Reference proteome</keyword>
<dbReference type="Proteomes" id="UP001218218">
    <property type="component" value="Unassembled WGS sequence"/>
</dbReference>
<dbReference type="EMBL" id="JARIHO010000003">
    <property type="protein sequence ID" value="KAJ7364748.1"/>
    <property type="molecule type" value="Genomic_DNA"/>
</dbReference>
<evidence type="ECO:0000313" key="1">
    <source>
        <dbReference type="EMBL" id="KAJ7364748.1"/>
    </source>
</evidence>
<sequence>MEDEDVGSEMKKCRRGMAPDLPTFFGTSAPVVTAETLPPRFVWQHTQANTRCFFPWTLARHGRHLGSPPSSRPALIDVCSKQPLKSWQLDFRGHCLCPAMQAQDSVFKSRAFLLLAVHMWRDVPQRRQIAPTLADTTTWSVRPMPISMFLVTGERLELAGSRMCPTCT</sequence>
<proteinExistence type="predicted"/>
<dbReference type="AlphaFoldDB" id="A0AAD7F2K3"/>
<accession>A0AAD7F2K3</accession>
<protein>
    <submittedName>
        <fullName evidence="1">Uncharacterized protein</fullName>
    </submittedName>
</protein>
<evidence type="ECO:0000313" key="2">
    <source>
        <dbReference type="Proteomes" id="UP001218218"/>
    </source>
</evidence>
<reference evidence="1" key="1">
    <citation type="submission" date="2023-03" db="EMBL/GenBank/DDBJ databases">
        <title>Massive genome expansion in bonnet fungi (Mycena s.s.) driven by repeated elements and novel gene families across ecological guilds.</title>
        <authorList>
            <consortium name="Lawrence Berkeley National Laboratory"/>
            <person name="Harder C.B."/>
            <person name="Miyauchi S."/>
            <person name="Viragh M."/>
            <person name="Kuo A."/>
            <person name="Thoen E."/>
            <person name="Andreopoulos B."/>
            <person name="Lu D."/>
            <person name="Skrede I."/>
            <person name="Drula E."/>
            <person name="Henrissat B."/>
            <person name="Morin E."/>
            <person name="Kohler A."/>
            <person name="Barry K."/>
            <person name="LaButti K."/>
            <person name="Morin E."/>
            <person name="Salamov A."/>
            <person name="Lipzen A."/>
            <person name="Mereny Z."/>
            <person name="Hegedus B."/>
            <person name="Baldrian P."/>
            <person name="Stursova M."/>
            <person name="Weitz H."/>
            <person name="Taylor A."/>
            <person name="Grigoriev I.V."/>
            <person name="Nagy L.G."/>
            <person name="Martin F."/>
            <person name="Kauserud H."/>
        </authorList>
    </citation>
    <scope>NUCLEOTIDE SEQUENCE</scope>
    <source>
        <strain evidence="1">CBHHK002</strain>
    </source>
</reference>
<gene>
    <name evidence="1" type="ORF">DFH08DRAFT_799062</name>
</gene>